<evidence type="ECO:0000256" key="1">
    <source>
        <dbReference type="SAM" id="MobiDB-lite"/>
    </source>
</evidence>
<proteinExistence type="predicted"/>
<accession>A0A6V7TUY6</accession>
<keyword evidence="2" id="KW-0732">Signal</keyword>
<dbReference type="AlphaFoldDB" id="A0A6V7TUY6"/>
<gene>
    <name evidence="3" type="ORF">MENT_LOCUS4846</name>
</gene>
<feature type="chain" id="PRO_5027549061" evidence="2">
    <location>
        <begin position="27"/>
        <end position="312"/>
    </location>
</feature>
<feature type="compositionally biased region" description="Low complexity" evidence="1">
    <location>
        <begin position="39"/>
        <end position="53"/>
    </location>
</feature>
<comment type="caution">
    <text evidence="3">The sequence shown here is derived from an EMBL/GenBank/DDBJ whole genome shotgun (WGS) entry which is preliminary data.</text>
</comment>
<evidence type="ECO:0000313" key="3">
    <source>
        <dbReference type="EMBL" id="CAD2135801.1"/>
    </source>
</evidence>
<evidence type="ECO:0000313" key="4">
    <source>
        <dbReference type="Proteomes" id="UP000580250"/>
    </source>
</evidence>
<dbReference type="EMBL" id="CAJEWN010000017">
    <property type="protein sequence ID" value="CAD2135801.1"/>
    <property type="molecule type" value="Genomic_DNA"/>
</dbReference>
<protein>
    <submittedName>
        <fullName evidence="3">Uncharacterized protein</fullName>
    </submittedName>
</protein>
<dbReference type="Proteomes" id="UP000580250">
    <property type="component" value="Unassembled WGS sequence"/>
</dbReference>
<evidence type="ECO:0000256" key="2">
    <source>
        <dbReference type="SAM" id="SignalP"/>
    </source>
</evidence>
<sequence>MIFIFIFKLIFLNIFIQNIIVYCVYGTNGNNFPEGNHIQNNQNTNFGQNPNVNSYMMPDSTQMDPKILDQKRKRQRQRAKKPKQPTTVIPVDAANLKHYVKYFTGLHSQPMVSSVQNQQSQLYPDSNATGHVHPSTNAGPSSFDHKQHFLKNISQDNHHLTPTNFGNQGGIYPSGQNHNLNFHNFGHSIQHNQPWMEGHNSKINLSLGTQSYLGNINSVQQTPNTLLPNFQPHYQPGSQTSSAFTPYMSQIPQGMYKPYTYHQNVSNSETSNSSMNRNFGKMLSGEEEQFDYGNHENWSLDDIVKKNKRIMD</sequence>
<feature type="region of interest" description="Disordered" evidence="1">
    <location>
        <begin position="36"/>
        <end position="62"/>
    </location>
</feature>
<reference evidence="3 4" key="1">
    <citation type="submission" date="2020-08" db="EMBL/GenBank/DDBJ databases">
        <authorList>
            <person name="Koutsovoulos G."/>
            <person name="Danchin GJ E."/>
        </authorList>
    </citation>
    <scope>NUCLEOTIDE SEQUENCE [LARGE SCALE GENOMIC DNA]</scope>
</reference>
<organism evidence="3 4">
    <name type="scientific">Meloidogyne enterolobii</name>
    <name type="common">Root-knot nematode worm</name>
    <name type="synonym">Meloidogyne mayaguensis</name>
    <dbReference type="NCBI Taxonomy" id="390850"/>
    <lineage>
        <taxon>Eukaryota</taxon>
        <taxon>Metazoa</taxon>
        <taxon>Ecdysozoa</taxon>
        <taxon>Nematoda</taxon>
        <taxon>Chromadorea</taxon>
        <taxon>Rhabditida</taxon>
        <taxon>Tylenchina</taxon>
        <taxon>Tylenchomorpha</taxon>
        <taxon>Tylenchoidea</taxon>
        <taxon>Meloidogynidae</taxon>
        <taxon>Meloidogyninae</taxon>
        <taxon>Meloidogyne</taxon>
    </lineage>
</organism>
<feature type="signal peptide" evidence="2">
    <location>
        <begin position="1"/>
        <end position="26"/>
    </location>
</feature>
<dbReference type="OrthoDB" id="780193at2759"/>
<name>A0A6V7TUY6_MELEN</name>